<feature type="region of interest" description="Disordered" evidence="5">
    <location>
        <begin position="1"/>
        <end position="34"/>
    </location>
</feature>
<accession>M1UW87</accession>
<dbReference type="InterPro" id="IPR009057">
    <property type="entry name" value="Homeodomain-like_sf"/>
</dbReference>
<dbReference type="Pfam" id="PF05920">
    <property type="entry name" value="Homeobox_KN"/>
    <property type="match status" value="1"/>
</dbReference>
<comment type="subcellular location">
    <subcellularLocation>
        <location evidence="4">Nucleus</location>
    </subcellularLocation>
</comment>
<evidence type="ECO:0000256" key="3">
    <source>
        <dbReference type="ARBA" id="ARBA00023242"/>
    </source>
</evidence>
<keyword evidence="3 4" id="KW-0539">Nucleus</keyword>
<dbReference type="GO" id="GO:0006355">
    <property type="term" value="P:regulation of DNA-templated transcription"/>
    <property type="evidence" value="ECO:0007669"/>
    <property type="project" value="InterPro"/>
</dbReference>
<dbReference type="InterPro" id="IPR050224">
    <property type="entry name" value="TALE_homeobox"/>
</dbReference>
<dbReference type="RefSeq" id="XP_005538442.1">
    <property type="nucleotide sequence ID" value="XM_005538385.1"/>
</dbReference>
<evidence type="ECO:0000313" key="8">
    <source>
        <dbReference type="Proteomes" id="UP000007014"/>
    </source>
</evidence>
<evidence type="ECO:0000259" key="6">
    <source>
        <dbReference type="PROSITE" id="PS50071"/>
    </source>
</evidence>
<dbReference type="SMART" id="SM00389">
    <property type="entry name" value="HOX"/>
    <property type="match status" value="1"/>
</dbReference>
<evidence type="ECO:0000256" key="2">
    <source>
        <dbReference type="ARBA" id="ARBA00023155"/>
    </source>
</evidence>
<name>M1UW87_CYAM1</name>
<gene>
    <name evidence="7" type="ORF">CYME_CMR153C</name>
</gene>
<dbReference type="SUPFAM" id="SSF46689">
    <property type="entry name" value="Homeodomain-like"/>
    <property type="match status" value="1"/>
</dbReference>
<dbReference type="HOGENOM" id="CLU_869755_0_0_1"/>
<proteinExistence type="predicted"/>
<dbReference type="PANTHER" id="PTHR11850">
    <property type="entry name" value="HOMEOBOX PROTEIN TRANSCRIPTION FACTORS"/>
    <property type="match status" value="1"/>
</dbReference>
<dbReference type="EMBL" id="AP006500">
    <property type="protein sequence ID" value="BAM82406.1"/>
    <property type="molecule type" value="Genomic_DNA"/>
</dbReference>
<dbReference type="CDD" id="cd00086">
    <property type="entry name" value="homeodomain"/>
    <property type="match status" value="1"/>
</dbReference>
<evidence type="ECO:0000256" key="5">
    <source>
        <dbReference type="SAM" id="MobiDB-lite"/>
    </source>
</evidence>
<dbReference type="InterPro" id="IPR001356">
    <property type="entry name" value="HD"/>
</dbReference>
<dbReference type="Gramene" id="CMR153CT">
    <property type="protein sequence ID" value="CMR153CT"/>
    <property type="gene ID" value="CMR153C"/>
</dbReference>
<keyword evidence="1 4" id="KW-0238">DNA-binding</keyword>
<dbReference type="AlphaFoldDB" id="M1UW87"/>
<reference evidence="7 8" key="2">
    <citation type="journal article" date="2007" name="BMC Biol.">
        <title>A 100%-complete sequence reveals unusually simple genomic features in the hot-spring red alga Cyanidioschyzon merolae.</title>
        <authorList>
            <person name="Nozaki H."/>
            <person name="Takano H."/>
            <person name="Misumi O."/>
            <person name="Terasawa K."/>
            <person name="Matsuzaki M."/>
            <person name="Maruyama S."/>
            <person name="Nishida K."/>
            <person name="Yagisawa F."/>
            <person name="Yoshida Y."/>
            <person name="Fujiwara T."/>
            <person name="Takio S."/>
            <person name="Tamura K."/>
            <person name="Chung S.J."/>
            <person name="Nakamura S."/>
            <person name="Kuroiwa H."/>
            <person name="Tanaka K."/>
            <person name="Sato N."/>
            <person name="Kuroiwa T."/>
        </authorList>
    </citation>
    <scope>NUCLEOTIDE SEQUENCE [LARGE SCALE GENOMIC DNA]</scope>
    <source>
        <strain evidence="7 8">10D</strain>
    </source>
</reference>
<feature type="compositionally biased region" description="Basic and acidic residues" evidence="5">
    <location>
        <begin position="1"/>
        <end position="16"/>
    </location>
</feature>
<feature type="domain" description="Homeobox" evidence="6">
    <location>
        <begin position="255"/>
        <end position="318"/>
    </location>
</feature>
<dbReference type="eggNOG" id="KOG0773">
    <property type="taxonomic scope" value="Eukaryota"/>
</dbReference>
<dbReference type="GO" id="GO:0003677">
    <property type="term" value="F:DNA binding"/>
    <property type="evidence" value="ECO:0007669"/>
    <property type="project" value="UniProtKB-UniRule"/>
</dbReference>
<protein>
    <submittedName>
        <fullName evidence="7">Similar to BEL1-related homeotic protein</fullName>
    </submittedName>
</protein>
<dbReference type="GO" id="GO:0005634">
    <property type="term" value="C:nucleus"/>
    <property type="evidence" value="ECO:0007669"/>
    <property type="project" value="UniProtKB-SubCell"/>
</dbReference>
<dbReference type="KEGG" id="cme:CYME_CMR153C"/>
<dbReference type="OrthoDB" id="10056939at2759"/>
<keyword evidence="2 4" id="KW-0371">Homeobox</keyword>
<dbReference type="InterPro" id="IPR008422">
    <property type="entry name" value="KN_HD"/>
</dbReference>
<sequence>MTYKTRKSEDIPRKWDSNQVAGSVTSAPAQPGLRFSSRESEVCDWQAPSHVEHAGTGGAFDDDGDAHVEAALLFLGERALCSAPGSANSDDFQRDVICYEAGESALAGQNLTECKHSAHEADVVSIQRGRLRPCFSAGAASSSAVEPSRNGFDGRSTGRLGTAETTPLPRALPIERLRICAGTSVLHEGVPCWESPRAAGVHRSTACPSSTCACPASGRPTPTTHILRRDAYANRSISGDQTTPLRAALSQEPARASSRRRTPLPKHAVAVFEAWARAHWDHPYPSDAVKVQLSAQTGVSVKQVSNWFINFRKRSWHGRR</sequence>
<dbReference type="Proteomes" id="UP000007014">
    <property type="component" value="Chromosome 18"/>
</dbReference>
<dbReference type="Gene3D" id="1.10.10.60">
    <property type="entry name" value="Homeodomain-like"/>
    <property type="match status" value="1"/>
</dbReference>
<feature type="compositionally biased region" description="Polar residues" evidence="5">
    <location>
        <begin position="17"/>
        <end position="28"/>
    </location>
</feature>
<feature type="DNA-binding region" description="Homeobox" evidence="4">
    <location>
        <begin position="257"/>
        <end position="319"/>
    </location>
</feature>
<organism evidence="7 8">
    <name type="scientific">Cyanidioschyzon merolae (strain NIES-3377 / 10D)</name>
    <name type="common">Unicellular red alga</name>
    <dbReference type="NCBI Taxonomy" id="280699"/>
    <lineage>
        <taxon>Eukaryota</taxon>
        <taxon>Rhodophyta</taxon>
        <taxon>Bangiophyceae</taxon>
        <taxon>Cyanidiales</taxon>
        <taxon>Cyanidiaceae</taxon>
        <taxon>Cyanidioschyzon</taxon>
    </lineage>
</organism>
<reference evidence="7 8" key="1">
    <citation type="journal article" date="2004" name="Nature">
        <title>Genome sequence of the ultrasmall unicellular red alga Cyanidioschyzon merolae 10D.</title>
        <authorList>
            <person name="Matsuzaki M."/>
            <person name="Misumi O."/>
            <person name="Shin-i T."/>
            <person name="Maruyama S."/>
            <person name="Takahara M."/>
            <person name="Miyagishima S."/>
            <person name="Mori T."/>
            <person name="Nishida K."/>
            <person name="Yagisawa F."/>
            <person name="Nishida K."/>
            <person name="Yoshida Y."/>
            <person name="Nishimura Y."/>
            <person name="Nakao S."/>
            <person name="Kobayashi T."/>
            <person name="Momoyama Y."/>
            <person name="Higashiyama T."/>
            <person name="Minoda A."/>
            <person name="Sano M."/>
            <person name="Nomoto H."/>
            <person name="Oishi K."/>
            <person name="Hayashi H."/>
            <person name="Ohta F."/>
            <person name="Nishizaka S."/>
            <person name="Haga S."/>
            <person name="Miura S."/>
            <person name="Morishita T."/>
            <person name="Kabeya Y."/>
            <person name="Terasawa K."/>
            <person name="Suzuki Y."/>
            <person name="Ishii Y."/>
            <person name="Asakawa S."/>
            <person name="Takano H."/>
            <person name="Ohta N."/>
            <person name="Kuroiwa H."/>
            <person name="Tanaka K."/>
            <person name="Shimizu N."/>
            <person name="Sugano S."/>
            <person name="Sato N."/>
            <person name="Nozaki H."/>
            <person name="Ogasawara N."/>
            <person name="Kohara Y."/>
            <person name="Kuroiwa T."/>
        </authorList>
    </citation>
    <scope>NUCLEOTIDE SEQUENCE [LARGE SCALE GENOMIC DNA]</scope>
    <source>
        <strain evidence="7 8">10D</strain>
    </source>
</reference>
<evidence type="ECO:0000256" key="4">
    <source>
        <dbReference type="PROSITE-ProRule" id="PRU00108"/>
    </source>
</evidence>
<feature type="region of interest" description="Disordered" evidence="5">
    <location>
        <begin position="145"/>
        <end position="165"/>
    </location>
</feature>
<dbReference type="GeneID" id="16996780"/>
<dbReference type="PROSITE" id="PS50071">
    <property type="entry name" value="HOMEOBOX_2"/>
    <property type="match status" value="1"/>
</dbReference>
<keyword evidence="8" id="KW-1185">Reference proteome</keyword>
<evidence type="ECO:0000256" key="1">
    <source>
        <dbReference type="ARBA" id="ARBA00023125"/>
    </source>
</evidence>
<evidence type="ECO:0000313" key="7">
    <source>
        <dbReference type="EMBL" id="BAM82406.1"/>
    </source>
</evidence>